<proteinExistence type="predicted"/>
<sequence length="190" mass="20737">MQLTTFTILAGAAVASVSAAVLAPEPEPAPEPAFQKFSLTAVLEDAPFNNGSISASKGKLWLLLPANKEDAQCDGEYQRTTFFVDAEQLLLYHGDFDSHQRIFANSPTYGGWGSLDYFNNSDGETRDWQVQDSRLSFNDQDWVACSEDDGSYSVFVDAGQRITGGGRLCVPFQAAVVNETEPVSCEYTVQ</sequence>
<keyword evidence="1" id="KW-0732">Signal</keyword>
<accession>A0AAN6ZNA4</accession>
<evidence type="ECO:0000313" key="3">
    <source>
        <dbReference type="Proteomes" id="UP001302676"/>
    </source>
</evidence>
<reference evidence="2" key="2">
    <citation type="submission" date="2023-05" db="EMBL/GenBank/DDBJ databases">
        <authorList>
            <consortium name="Lawrence Berkeley National Laboratory"/>
            <person name="Steindorff A."/>
            <person name="Hensen N."/>
            <person name="Bonometti L."/>
            <person name="Westerberg I."/>
            <person name="Brannstrom I.O."/>
            <person name="Guillou S."/>
            <person name="Cros-Aarteil S."/>
            <person name="Calhoun S."/>
            <person name="Haridas S."/>
            <person name="Kuo A."/>
            <person name="Mondo S."/>
            <person name="Pangilinan J."/>
            <person name="Riley R."/>
            <person name="Labutti K."/>
            <person name="Andreopoulos B."/>
            <person name="Lipzen A."/>
            <person name="Chen C."/>
            <person name="Yanf M."/>
            <person name="Daum C."/>
            <person name="Ng V."/>
            <person name="Clum A."/>
            <person name="Ohm R."/>
            <person name="Martin F."/>
            <person name="Silar P."/>
            <person name="Natvig D."/>
            <person name="Lalanne C."/>
            <person name="Gautier V."/>
            <person name="Ament-Velasquez S.L."/>
            <person name="Kruys A."/>
            <person name="Hutchinson M.I."/>
            <person name="Powell A.J."/>
            <person name="Barry K."/>
            <person name="Miller A.N."/>
            <person name="Grigoriev I.V."/>
            <person name="Debuchy R."/>
            <person name="Gladieux P."/>
            <person name="Thoren M.H."/>
            <person name="Johannesson H."/>
        </authorList>
    </citation>
    <scope>NUCLEOTIDE SEQUENCE</scope>
    <source>
        <strain evidence="2">CBS 141.50</strain>
    </source>
</reference>
<keyword evidence="3" id="KW-1185">Reference proteome</keyword>
<dbReference type="Proteomes" id="UP001302676">
    <property type="component" value="Unassembled WGS sequence"/>
</dbReference>
<dbReference type="GeneID" id="87817136"/>
<evidence type="ECO:0008006" key="4">
    <source>
        <dbReference type="Google" id="ProtNLM"/>
    </source>
</evidence>
<organism evidence="2 3">
    <name type="scientific">Dichotomopilus funicola</name>
    <dbReference type="NCBI Taxonomy" id="1934379"/>
    <lineage>
        <taxon>Eukaryota</taxon>
        <taxon>Fungi</taxon>
        <taxon>Dikarya</taxon>
        <taxon>Ascomycota</taxon>
        <taxon>Pezizomycotina</taxon>
        <taxon>Sordariomycetes</taxon>
        <taxon>Sordariomycetidae</taxon>
        <taxon>Sordariales</taxon>
        <taxon>Chaetomiaceae</taxon>
        <taxon>Dichotomopilus</taxon>
    </lineage>
</organism>
<feature type="chain" id="PRO_5042993056" description="Cell wall protein" evidence="1">
    <location>
        <begin position="20"/>
        <end position="190"/>
    </location>
</feature>
<dbReference type="RefSeq" id="XP_062637574.1">
    <property type="nucleotide sequence ID" value="XM_062780523.1"/>
</dbReference>
<reference evidence="2" key="1">
    <citation type="journal article" date="2023" name="Mol. Phylogenet. Evol.">
        <title>Genome-scale phylogeny and comparative genomics of the fungal order Sordariales.</title>
        <authorList>
            <person name="Hensen N."/>
            <person name="Bonometti L."/>
            <person name="Westerberg I."/>
            <person name="Brannstrom I.O."/>
            <person name="Guillou S."/>
            <person name="Cros-Aarteil S."/>
            <person name="Calhoun S."/>
            <person name="Haridas S."/>
            <person name="Kuo A."/>
            <person name="Mondo S."/>
            <person name="Pangilinan J."/>
            <person name="Riley R."/>
            <person name="LaButti K."/>
            <person name="Andreopoulos B."/>
            <person name="Lipzen A."/>
            <person name="Chen C."/>
            <person name="Yan M."/>
            <person name="Daum C."/>
            <person name="Ng V."/>
            <person name="Clum A."/>
            <person name="Steindorff A."/>
            <person name="Ohm R.A."/>
            <person name="Martin F."/>
            <person name="Silar P."/>
            <person name="Natvig D.O."/>
            <person name="Lalanne C."/>
            <person name="Gautier V."/>
            <person name="Ament-Velasquez S.L."/>
            <person name="Kruys A."/>
            <person name="Hutchinson M.I."/>
            <person name="Powell A.J."/>
            <person name="Barry K."/>
            <person name="Miller A.N."/>
            <person name="Grigoriev I.V."/>
            <person name="Debuchy R."/>
            <person name="Gladieux P."/>
            <person name="Hiltunen Thoren M."/>
            <person name="Johannesson H."/>
        </authorList>
    </citation>
    <scope>NUCLEOTIDE SEQUENCE</scope>
    <source>
        <strain evidence="2">CBS 141.50</strain>
    </source>
</reference>
<protein>
    <recommendedName>
        <fullName evidence="4">Cell wall protein</fullName>
    </recommendedName>
</protein>
<dbReference type="EMBL" id="MU853579">
    <property type="protein sequence ID" value="KAK4144203.1"/>
    <property type="molecule type" value="Genomic_DNA"/>
</dbReference>
<name>A0AAN6ZNA4_9PEZI</name>
<feature type="signal peptide" evidence="1">
    <location>
        <begin position="1"/>
        <end position="19"/>
    </location>
</feature>
<evidence type="ECO:0000313" key="2">
    <source>
        <dbReference type="EMBL" id="KAK4144203.1"/>
    </source>
</evidence>
<comment type="caution">
    <text evidence="2">The sequence shown here is derived from an EMBL/GenBank/DDBJ whole genome shotgun (WGS) entry which is preliminary data.</text>
</comment>
<evidence type="ECO:0000256" key="1">
    <source>
        <dbReference type="SAM" id="SignalP"/>
    </source>
</evidence>
<gene>
    <name evidence="2" type="ORF">C8A04DRAFT_28105</name>
</gene>
<dbReference type="AlphaFoldDB" id="A0AAN6ZNA4"/>